<dbReference type="Proteomes" id="UP000234460">
    <property type="component" value="Chromosome LMANV2"/>
</dbReference>
<sequence length="45" mass="5615">MIGISNTKRMVEDDEYNFNGFIFIRNIRKFIYKLYRIFSKTDIFR</sequence>
<dbReference type="EMBL" id="OEJX01000067">
    <property type="protein sequence ID" value="SOR63511.1"/>
    <property type="molecule type" value="Genomic_DNA"/>
</dbReference>
<evidence type="ECO:0000313" key="2">
    <source>
        <dbReference type="Proteomes" id="UP000234460"/>
    </source>
</evidence>
<accession>A0AAQ1P229</accession>
<evidence type="ECO:0000313" key="1">
    <source>
        <dbReference type="EMBL" id="SOR63511.1"/>
    </source>
</evidence>
<gene>
    <name evidence="1" type="ORF">LMANV2_70077</name>
</gene>
<name>A0AAQ1P229_LEPIR</name>
<dbReference type="AlphaFoldDB" id="A0AAQ1P229"/>
<proteinExistence type="predicted"/>
<reference evidence="1 2" key="1">
    <citation type="submission" date="2017-11" db="EMBL/GenBank/DDBJ databases">
        <authorList>
            <person name="Lechat P."/>
        </authorList>
    </citation>
    <scope>NUCLEOTIDE SEQUENCE [LARGE SCALE GENOMIC DNA]</scope>
    <source>
        <strain evidence="1">L495</strain>
    </source>
</reference>
<protein>
    <submittedName>
        <fullName evidence="1">Uncharacterized protein</fullName>
    </submittedName>
</protein>
<comment type="caution">
    <text evidence="1">The sequence shown here is derived from an EMBL/GenBank/DDBJ whole genome shotgun (WGS) entry which is preliminary data.</text>
</comment>
<organism evidence="1 2">
    <name type="scientific">Leptospira interrogans serovar Manilae</name>
    <dbReference type="NCBI Taxonomy" id="214675"/>
    <lineage>
        <taxon>Bacteria</taxon>
        <taxon>Pseudomonadati</taxon>
        <taxon>Spirochaetota</taxon>
        <taxon>Spirochaetia</taxon>
        <taxon>Leptospirales</taxon>
        <taxon>Leptospiraceae</taxon>
        <taxon>Leptospira</taxon>
    </lineage>
</organism>